<gene>
    <name evidence="3" type="ORF">SAMN02745180_02802</name>
</gene>
<keyword evidence="1" id="KW-0812">Transmembrane</keyword>
<feature type="transmembrane region" description="Helical" evidence="1">
    <location>
        <begin position="173"/>
        <end position="206"/>
    </location>
</feature>
<dbReference type="OrthoDB" id="9782250at2"/>
<dbReference type="PANTHER" id="PTHR36435:SF1">
    <property type="entry name" value="CAAX AMINO TERMINAL PROTEASE FAMILY PROTEIN"/>
    <property type="match status" value="1"/>
</dbReference>
<protein>
    <recommendedName>
        <fullName evidence="2">CAAX prenyl protease 2/Lysostaphin resistance protein A-like domain-containing protein</fullName>
    </recommendedName>
</protein>
<reference evidence="3 4" key="1">
    <citation type="submission" date="2016-11" db="EMBL/GenBank/DDBJ databases">
        <authorList>
            <person name="Jaros S."/>
            <person name="Januszkiewicz K."/>
            <person name="Wedrychowicz H."/>
        </authorList>
    </citation>
    <scope>NUCLEOTIDE SEQUENCE [LARGE SCALE GENOMIC DNA]</scope>
    <source>
        <strain evidence="3 4">DSM 13106</strain>
    </source>
</reference>
<proteinExistence type="predicted"/>
<evidence type="ECO:0000256" key="1">
    <source>
        <dbReference type="SAM" id="Phobius"/>
    </source>
</evidence>
<dbReference type="PANTHER" id="PTHR36435">
    <property type="entry name" value="SLR1288 PROTEIN"/>
    <property type="match status" value="1"/>
</dbReference>
<keyword evidence="1" id="KW-0472">Membrane</keyword>
<dbReference type="STRING" id="1123281.SAMN02745180_02802"/>
<dbReference type="InterPro" id="IPR052710">
    <property type="entry name" value="CAAX_protease"/>
</dbReference>
<dbReference type="Pfam" id="PF02517">
    <property type="entry name" value="Rce1-like"/>
    <property type="match status" value="1"/>
</dbReference>
<evidence type="ECO:0000259" key="2">
    <source>
        <dbReference type="Pfam" id="PF02517"/>
    </source>
</evidence>
<dbReference type="InterPro" id="IPR003675">
    <property type="entry name" value="Rce1/LyrA-like_dom"/>
</dbReference>
<organism evidence="3 4">
    <name type="scientific">Sporanaerobacter acetigenes DSM 13106</name>
    <dbReference type="NCBI Taxonomy" id="1123281"/>
    <lineage>
        <taxon>Bacteria</taxon>
        <taxon>Bacillati</taxon>
        <taxon>Bacillota</taxon>
        <taxon>Tissierellia</taxon>
        <taxon>Tissierellales</taxon>
        <taxon>Sporanaerobacteraceae</taxon>
        <taxon>Sporanaerobacter</taxon>
    </lineage>
</organism>
<dbReference type="AlphaFoldDB" id="A0A1M5Z6S8"/>
<dbReference type="GO" id="GO:0080120">
    <property type="term" value="P:CAAX-box protein maturation"/>
    <property type="evidence" value="ECO:0007669"/>
    <property type="project" value="UniProtKB-ARBA"/>
</dbReference>
<dbReference type="EMBL" id="FQXR01000022">
    <property type="protein sequence ID" value="SHI19920.1"/>
    <property type="molecule type" value="Genomic_DNA"/>
</dbReference>
<name>A0A1M5Z6S8_9FIRM</name>
<feature type="transmembrane region" description="Helical" evidence="1">
    <location>
        <begin position="12"/>
        <end position="43"/>
    </location>
</feature>
<feature type="transmembrane region" description="Helical" evidence="1">
    <location>
        <begin position="213"/>
        <end position="234"/>
    </location>
</feature>
<feature type="transmembrane region" description="Helical" evidence="1">
    <location>
        <begin position="92"/>
        <end position="111"/>
    </location>
</feature>
<dbReference type="GO" id="GO:0004175">
    <property type="term" value="F:endopeptidase activity"/>
    <property type="evidence" value="ECO:0007669"/>
    <property type="project" value="UniProtKB-ARBA"/>
</dbReference>
<keyword evidence="1" id="KW-1133">Transmembrane helix</keyword>
<feature type="transmembrane region" description="Helical" evidence="1">
    <location>
        <begin position="55"/>
        <end position="72"/>
    </location>
</feature>
<feature type="domain" description="CAAX prenyl protease 2/Lysostaphin resistance protein A-like" evidence="2">
    <location>
        <begin position="138"/>
        <end position="226"/>
    </location>
</feature>
<accession>A0A1M5Z6S8</accession>
<sequence>MKTNAKTGKIIGYILLIILMVISSLFLENLLLMGTYALLMDVLKISPQILMQQDIWIEIVVNTIMLGIYFGIYQMVFGKEKQENSIGLTPKYVGQSIVMGLGVAGISFLWLTFAEKIPSFSESMSILAKAEYAMRGLNPAIIILLIVILGPILEELAFRGVIFRSLGKIKKGWFPIIVSALLFGLCHMIFVQSVYTFVFGLVAAIIYEKTRNILYPILCHMAINLMSAISGMIPKGIGEMIINIVAVIMIVPMGYFLYKMLRRTENVQQTAPQQF</sequence>
<evidence type="ECO:0000313" key="3">
    <source>
        <dbReference type="EMBL" id="SHI19920.1"/>
    </source>
</evidence>
<keyword evidence="4" id="KW-1185">Reference proteome</keyword>
<feature type="transmembrane region" description="Helical" evidence="1">
    <location>
        <begin position="240"/>
        <end position="258"/>
    </location>
</feature>
<evidence type="ECO:0000313" key="4">
    <source>
        <dbReference type="Proteomes" id="UP000184389"/>
    </source>
</evidence>
<dbReference type="Proteomes" id="UP000184389">
    <property type="component" value="Unassembled WGS sequence"/>
</dbReference>
<feature type="transmembrane region" description="Helical" evidence="1">
    <location>
        <begin position="132"/>
        <end position="153"/>
    </location>
</feature>
<dbReference type="RefSeq" id="WP_072745399.1">
    <property type="nucleotide sequence ID" value="NZ_FQXR01000022.1"/>
</dbReference>